<dbReference type="AlphaFoldDB" id="A0A1G2LML9"/>
<evidence type="ECO:0000313" key="1">
    <source>
        <dbReference type="EMBL" id="OHA12774.1"/>
    </source>
</evidence>
<reference evidence="1 2" key="1">
    <citation type="journal article" date="2016" name="Nat. Commun.">
        <title>Thousands of microbial genomes shed light on interconnected biogeochemical processes in an aquifer system.</title>
        <authorList>
            <person name="Anantharaman K."/>
            <person name="Brown C.T."/>
            <person name="Hug L.A."/>
            <person name="Sharon I."/>
            <person name="Castelle C.J."/>
            <person name="Probst A.J."/>
            <person name="Thomas B.C."/>
            <person name="Singh A."/>
            <person name="Wilkins M.J."/>
            <person name="Karaoz U."/>
            <person name="Brodie E.L."/>
            <person name="Williams K.H."/>
            <person name="Hubbard S.S."/>
            <person name="Banfield J.F."/>
        </authorList>
    </citation>
    <scope>NUCLEOTIDE SEQUENCE [LARGE SCALE GENOMIC DNA]</scope>
</reference>
<proteinExistence type="predicted"/>
<organism evidence="1 2">
    <name type="scientific">Candidatus Sungbacteria bacterium RIFCSPLOWO2_12_FULL_41_11</name>
    <dbReference type="NCBI Taxonomy" id="1802286"/>
    <lineage>
        <taxon>Bacteria</taxon>
        <taxon>Candidatus Sungiibacteriota</taxon>
    </lineage>
</organism>
<dbReference type="EMBL" id="MHQY01000041">
    <property type="protein sequence ID" value="OHA12774.1"/>
    <property type="molecule type" value="Genomic_DNA"/>
</dbReference>
<name>A0A1G2LML9_9BACT</name>
<comment type="caution">
    <text evidence="1">The sequence shown here is derived from an EMBL/GenBank/DDBJ whole genome shotgun (WGS) entry which is preliminary data.</text>
</comment>
<evidence type="ECO:0000313" key="2">
    <source>
        <dbReference type="Proteomes" id="UP000177171"/>
    </source>
</evidence>
<protein>
    <submittedName>
        <fullName evidence="1">Uncharacterized protein</fullName>
    </submittedName>
</protein>
<dbReference type="Proteomes" id="UP000177171">
    <property type="component" value="Unassembled WGS sequence"/>
</dbReference>
<sequence length="204" mass="23504">MKILHKIRPIEVKRAFVISQKMRFSRRKGKKYLPKLTEAEFLKKLKQAKTITNKLTERQLDKIIADEYRKRADAYNNADWYRATVTTKEVGVWRRAGGLPPQWTCCSLSQTALRVKKGLKRNSKRIRARSKRAIPRIMEFADVISREKCLSPIVFAGGTGTCGRKWCRKKMKGDVDDGCMRSIALALSGRKTLNVYFGKPKKKP</sequence>
<gene>
    <name evidence="1" type="ORF">A3G49_00425</name>
</gene>
<accession>A0A1G2LML9</accession>